<dbReference type="GO" id="GO:0030313">
    <property type="term" value="C:cell envelope"/>
    <property type="evidence" value="ECO:0007669"/>
    <property type="project" value="UniProtKB-SubCell"/>
</dbReference>
<dbReference type="RefSeq" id="WP_135115217.1">
    <property type="nucleotide sequence ID" value="NZ_JADGLL010000039.1"/>
</dbReference>
<dbReference type="PANTHER" id="PTHR46847:SF1">
    <property type="entry name" value="D-ALLOSE-BINDING PERIPLASMIC PROTEIN-RELATED"/>
    <property type="match status" value="1"/>
</dbReference>
<accession>A0A4Y9FRZ6</accession>
<dbReference type="Gene3D" id="3.40.50.2300">
    <property type="match status" value="2"/>
</dbReference>
<keyword evidence="3 4" id="KW-0732">Signal</keyword>
<sequence length="340" mass="35906">MQFTRSRGLRVGAVLAGSIALTSCSASETPAASDDSYSFAVLLASSENGYNQAFAEGIQKYADTLDADIDITVLNGGFNSDEQLAQLETAGTGDTYDGILLMPNDGVSIAAGFPLANGIPVVVGLNPVGPDISEMEPQVEGVISTIAQDPAVGATKQAEAAAEYCADIDPCKVALVVGQLNTALDVSREDAFKEVLGQYDNIQIVGTYEGLYDPDTSASAISNVLQAHPDLNVVLSNADQQTEGAQIALEDAGIDPADVFLVGGGGTQTAIEKTREGIWGFEYINFPVSQGEKAMEQLWKHLQGEEVETWIDTDTIGEIPSYVTTEDLSEYPDYTGEWVG</sequence>
<protein>
    <submittedName>
        <fullName evidence="6">Sugar ABC transporter substrate-binding protein</fullName>
    </submittedName>
</protein>
<gene>
    <name evidence="6" type="ORF">E4U02_12750</name>
</gene>
<organism evidence="6 7">
    <name type="scientific">Microbacterium paludicola</name>
    <dbReference type="NCBI Taxonomy" id="300019"/>
    <lineage>
        <taxon>Bacteria</taxon>
        <taxon>Bacillati</taxon>
        <taxon>Actinomycetota</taxon>
        <taxon>Actinomycetes</taxon>
        <taxon>Micrococcales</taxon>
        <taxon>Microbacteriaceae</taxon>
        <taxon>Microbacterium</taxon>
    </lineage>
</organism>
<feature type="signal peptide" evidence="4">
    <location>
        <begin position="1"/>
        <end position="26"/>
    </location>
</feature>
<dbReference type="Pfam" id="PF13407">
    <property type="entry name" value="Peripla_BP_4"/>
    <property type="match status" value="1"/>
</dbReference>
<feature type="chain" id="PRO_5021505822" evidence="4">
    <location>
        <begin position="27"/>
        <end position="340"/>
    </location>
</feature>
<evidence type="ECO:0000259" key="5">
    <source>
        <dbReference type="Pfam" id="PF13407"/>
    </source>
</evidence>
<name>A0A4Y9FRZ6_9MICO</name>
<dbReference type="CDD" id="cd01536">
    <property type="entry name" value="PBP1_ABC_sugar_binding-like"/>
    <property type="match status" value="1"/>
</dbReference>
<dbReference type="GO" id="GO:0030246">
    <property type="term" value="F:carbohydrate binding"/>
    <property type="evidence" value="ECO:0007669"/>
    <property type="project" value="UniProtKB-ARBA"/>
</dbReference>
<dbReference type="EMBL" id="SPQB01000039">
    <property type="protein sequence ID" value="TFU31991.1"/>
    <property type="molecule type" value="Genomic_DNA"/>
</dbReference>
<dbReference type="InterPro" id="IPR025997">
    <property type="entry name" value="SBP_2_dom"/>
</dbReference>
<dbReference type="Proteomes" id="UP000298358">
    <property type="component" value="Unassembled WGS sequence"/>
</dbReference>
<comment type="subcellular location">
    <subcellularLocation>
        <location evidence="1">Cell envelope</location>
    </subcellularLocation>
</comment>
<reference evidence="6 7" key="1">
    <citation type="submission" date="2019-03" db="EMBL/GenBank/DDBJ databases">
        <title>Diversity of the mouse oral microbiome.</title>
        <authorList>
            <person name="Joseph S."/>
            <person name="Aduse-Opoku J."/>
            <person name="Curtis M."/>
            <person name="Wade W."/>
            <person name="Hashim A."/>
        </authorList>
    </citation>
    <scope>NUCLEOTIDE SEQUENCE [LARGE SCALE GENOMIC DNA]</scope>
    <source>
        <strain evidence="6 7">P1012</strain>
    </source>
</reference>
<evidence type="ECO:0000313" key="6">
    <source>
        <dbReference type="EMBL" id="TFU31991.1"/>
    </source>
</evidence>
<dbReference type="PANTHER" id="PTHR46847">
    <property type="entry name" value="D-ALLOSE-BINDING PERIPLASMIC PROTEIN-RELATED"/>
    <property type="match status" value="1"/>
</dbReference>
<dbReference type="SUPFAM" id="SSF53822">
    <property type="entry name" value="Periplasmic binding protein-like I"/>
    <property type="match status" value="1"/>
</dbReference>
<feature type="domain" description="Periplasmic binding protein" evidence="5">
    <location>
        <begin position="39"/>
        <end position="306"/>
    </location>
</feature>
<evidence type="ECO:0000256" key="4">
    <source>
        <dbReference type="SAM" id="SignalP"/>
    </source>
</evidence>
<dbReference type="OrthoDB" id="5093953at2"/>
<evidence type="ECO:0000256" key="3">
    <source>
        <dbReference type="ARBA" id="ARBA00022729"/>
    </source>
</evidence>
<dbReference type="PROSITE" id="PS51257">
    <property type="entry name" value="PROKAR_LIPOPROTEIN"/>
    <property type="match status" value="1"/>
</dbReference>
<proteinExistence type="inferred from homology"/>
<keyword evidence="7" id="KW-1185">Reference proteome</keyword>
<comment type="similarity">
    <text evidence="2">Belongs to the bacterial solute-binding protein 2 family.</text>
</comment>
<comment type="caution">
    <text evidence="6">The sequence shown here is derived from an EMBL/GenBank/DDBJ whole genome shotgun (WGS) entry which is preliminary data.</text>
</comment>
<evidence type="ECO:0000256" key="2">
    <source>
        <dbReference type="ARBA" id="ARBA00007639"/>
    </source>
</evidence>
<dbReference type="InterPro" id="IPR028082">
    <property type="entry name" value="Peripla_BP_I"/>
</dbReference>
<evidence type="ECO:0000313" key="7">
    <source>
        <dbReference type="Proteomes" id="UP000298358"/>
    </source>
</evidence>
<dbReference type="AlphaFoldDB" id="A0A4Y9FRZ6"/>
<evidence type="ECO:0000256" key="1">
    <source>
        <dbReference type="ARBA" id="ARBA00004196"/>
    </source>
</evidence>